<dbReference type="SUPFAM" id="SSF51735">
    <property type="entry name" value="NAD(P)-binding Rossmann-fold domains"/>
    <property type="match status" value="1"/>
</dbReference>
<feature type="domain" description="Shikimate dehydrogenase substrate binding N-terminal" evidence="5">
    <location>
        <begin position="12"/>
        <end position="94"/>
    </location>
</feature>
<comment type="caution">
    <text evidence="6">The sequence shown here is derived from an EMBL/GenBank/DDBJ whole genome shotgun (WGS) entry which is preliminary data.</text>
</comment>
<keyword evidence="7" id="KW-1185">Reference proteome</keyword>
<accession>A0A2T7UEX3</accession>
<evidence type="ECO:0000256" key="2">
    <source>
        <dbReference type="ARBA" id="ARBA00023002"/>
    </source>
</evidence>
<evidence type="ECO:0000313" key="6">
    <source>
        <dbReference type="EMBL" id="PVE43256.1"/>
    </source>
</evidence>
<dbReference type="Proteomes" id="UP000037507">
    <property type="component" value="Unassembled WGS sequence"/>
</dbReference>
<dbReference type="RefSeq" id="WP_053174278.1">
    <property type="nucleotide sequence ID" value="NZ_LFYT02000007.1"/>
</dbReference>
<evidence type="ECO:0000259" key="5">
    <source>
        <dbReference type="Pfam" id="PF08501"/>
    </source>
</evidence>
<dbReference type="InterPro" id="IPR022893">
    <property type="entry name" value="Shikimate_DH_fam"/>
</dbReference>
<dbReference type="GO" id="GO:0050661">
    <property type="term" value="F:NADP binding"/>
    <property type="evidence" value="ECO:0007669"/>
    <property type="project" value="TreeGrafter"/>
</dbReference>
<dbReference type="GO" id="GO:0004764">
    <property type="term" value="F:shikimate 3-dehydrogenase (NADP+) activity"/>
    <property type="evidence" value="ECO:0007669"/>
    <property type="project" value="InterPro"/>
</dbReference>
<dbReference type="GO" id="GO:0005829">
    <property type="term" value="C:cytosol"/>
    <property type="evidence" value="ECO:0007669"/>
    <property type="project" value="TreeGrafter"/>
</dbReference>
<dbReference type="STRING" id="1293045.H663_14480"/>
<dbReference type="Pfam" id="PF08501">
    <property type="entry name" value="Shikimate_dh_N"/>
    <property type="match status" value="1"/>
</dbReference>
<dbReference type="GO" id="GO:0009073">
    <property type="term" value="P:aromatic amino acid family biosynthetic process"/>
    <property type="evidence" value="ECO:0007669"/>
    <property type="project" value="UniProtKB-KW"/>
</dbReference>
<evidence type="ECO:0000256" key="3">
    <source>
        <dbReference type="ARBA" id="ARBA00023141"/>
    </source>
</evidence>
<dbReference type="PANTHER" id="PTHR21089:SF1">
    <property type="entry name" value="BIFUNCTIONAL 3-DEHYDROQUINATE DEHYDRATASE_SHIKIMATE DEHYDROGENASE, CHLOROPLASTIC"/>
    <property type="match status" value="1"/>
</dbReference>
<comment type="pathway">
    <text evidence="1">Metabolic intermediate biosynthesis; chorismate biosynthesis; chorismate from D-erythrose 4-phosphate and phosphoenolpyruvate: step 4/7.</text>
</comment>
<organism evidence="6 7">
    <name type="scientific">Limnohabitans planktonicus II-D5</name>
    <dbReference type="NCBI Taxonomy" id="1293045"/>
    <lineage>
        <taxon>Bacteria</taxon>
        <taxon>Pseudomonadati</taxon>
        <taxon>Pseudomonadota</taxon>
        <taxon>Betaproteobacteria</taxon>
        <taxon>Burkholderiales</taxon>
        <taxon>Comamonadaceae</taxon>
        <taxon>Limnohabitans</taxon>
    </lineage>
</organism>
<keyword evidence="3" id="KW-0057">Aromatic amino acid biosynthesis</keyword>
<reference evidence="6" key="1">
    <citation type="submission" date="2017-04" db="EMBL/GenBank/DDBJ databases">
        <title>Unexpected and diverse lifestyles within the genus Limnohabitans.</title>
        <authorList>
            <person name="Kasalicky V."/>
            <person name="Mehrshad M."/>
            <person name="Andrei S.-A."/>
            <person name="Salcher M."/>
            <person name="Kratochvilova H."/>
            <person name="Simek K."/>
            <person name="Ghai R."/>
        </authorList>
    </citation>
    <scope>NUCLEOTIDE SEQUENCE [LARGE SCALE GENOMIC DNA]</scope>
    <source>
        <strain evidence="6">II-D5</strain>
    </source>
</reference>
<evidence type="ECO:0000256" key="1">
    <source>
        <dbReference type="ARBA" id="ARBA00004871"/>
    </source>
</evidence>
<sequence>MINGHTDIIAHIGYPTHSFKSPMIYNPYFEQAGINAVVVPMGCKSENYPAFLKSVFTLENIRGALITMPHKVSTVGLLDEVTDTVRVAGACNAVKRLPDGRLVGDMFDGAGFVRGVQRKGFDVAAKRVLVVGTGGVGCAIAASLAGAGVAAISLFDVNGASCNALAQRLKHTYPQIEVRTGANDPADHDLVVNATPLGMNEGDPLPVDVSRLSPNTFVGEVVMRAETTAFLAAAQARGCRTQVGTDMLYEQIPAYLEFFGWPTTTAEVLRRVARMEESLQTPD</sequence>
<evidence type="ECO:0000313" key="7">
    <source>
        <dbReference type="Proteomes" id="UP000037507"/>
    </source>
</evidence>
<dbReference type="PANTHER" id="PTHR21089">
    <property type="entry name" value="SHIKIMATE DEHYDROGENASE"/>
    <property type="match status" value="1"/>
</dbReference>
<dbReference type="EMBL" id="LFYT02000007">
    <property type="protein sequence ID" value="PVE43256.1"/>
    <property type="molecule type" value="Genomic_DNA"/>
</dbReference>
<keyword evidence="4" id="KW-0812">Transmembrane</keyword>
<dbReference type="SUPFAM" id="SSF53223">
    <property type="entry name" value="Aminoacid dehydrogenase-like, N-terminal domain"/>
    <property type="match status" value="1"/>
</dbReference>
<dbReference type="Gene3D" id="3.40.50.10860">
    <property type="entry name" value="Leucine Dehydrogenase, chain A, domain 1"/>
    <property type="match status" value="1"/>
</dbReference>
<dbReference type="CDD" id="cd01065">
    <property type="entry name" value="NAD_bind_Shikimate_DH"/>
    <property type="match status" value="1"/>
</dbReference>
<dbReference type="AlphaFoldDB" id="A0A2T7UEX3"/>
<keyword evidence="3" id="KW-0028">Amino-acid biosynthesis</keyword>
<gene>
    <name evidence="6" type="ORF">H663_008220</name>
</gene>
<protein>
    <submittedName>
        <fullName evidence="6">Shikimate dehydrogenase</fullName>
    </submittedName>
</protein>
<keyword evidence="4" id="KW-1133">Transmembrane helix</keyword>
<dbReference type="OrthoDB" id="3609723at2"/>
<keyword evidence="4" id="KW-0472">Membrane</keyword>
<feature type="transmembrane region" description="Helical" evidence="4">
    <location>
        <begin position="128"/>
        <end position="155"/>
    </location>
</feature>
<dbReference type="GO" id="GO:0009423">
    <property type="term" value="P:chorismate biosynthetic process"/>
    <property type="evidence" value="ECO:0007669"/>
    <property type="project" value="TreeGrafter"/>
</dbReference>
<dbReference type="GO" id="GO:0019632">
    <property type="term" value="P:shikimate metabolic process"/>
    <property type="evidence" value="ECO:0007669"/>
    <property type="project" value="TreeGrafter"/>
</dbReference>
<keyword evidence="2" id="KW-0560">Oxidoreductase</keyword>
<dbReference type="Gene3D" id="3.40.50.720">
    <property type="entry name" value="NAD(P)-binding Rossmann-like Domain"/>
    <property type="match status" value="1"/>
</dbReference>
<dbReference type="InterPro" id="IPR036291">
    <property type="entry name" value="NAD(P)-bd_dom_sf"/>
</dbReference>
<name>A0A2T7UEX3_9BURK</name>
<dbReference type="InterPro" id="IPR013708">
    <property type="entry name" value="Shikimate_DH-bd_N"/>
</dbReference>
<dbReference type="InterPro" id="IPR046346">
    <property type="entry name" value="Aminoacid_DH-like_N_sf"/>
</dbReference>
<proteinExistence type="predicted"/>
<evidence type="ECO:0000256" key="4">
    <source>
        <dbReference type="SAM" id="Phobius"/>
    </source>
</evidence>